<dbReference type="InterPro" id="IPR024810">
    <property type="entry name" value="MAB21L/cGLR"/>
</dbReference>
<evidence type="ECO:0000313" key="5">
    <source>
        <dbReference type="Proteomes" id="UP000596742"/>
    </source>
</evidence>
<dbReference type="Pfam" id="PF03281">
    <property type="entry name" value="Mab-21"/>
    <property type="match status" value="1"/>
</dbReference>
<proteinExistence type="inferred from homology"/>
<evidence type="ECO:0000313" key="4">
    <source>
        <dbReference type="EMBL" id="VDI09975.1"/>
    </source>
</evidence>
<organism evidence="4 5">
    <name type="scientific">Mytilus galloprovincialis</name>
    <name type="common">Mediterranean mussel</name>
    <dbReference type="NCBI Taxonomy" id="29158"/>
    <lineage>
        <taxon>Eukaryota</taxon>
        <taxon>Metazoa</taxon>
        <taxon>Spiralia</taxon>
        <taxon>Lophotrochozoa</taxon>
        <taxon>Mollusca</taxon>
        <taxon>Bivalvia</taxon>
        <taxon>Autobranchia</taxon>
        <taxon>Pteriomorphia</taxon>
        <taxon>Mytilida</taxon>
        <taxon>Mytiloidea</taxon>
        <taxon>Mytilidae</taxon>
        <taxon>Mytilinae</taxon>
        <taxon>Mytilus</taxon>
    </lineage>
</organism>
<sequence length="840" mass="98567">MSEIHIADFSSKVFRKSSNFSRSIWNPINERDIDINIYRDYSKTNNFNYVNDLVRTCSNKTSNLTSEQVLCIHEDNNAKAKEMNNDSRSGFENPVRKKVNQVTSSIGGNCSRAINTSDMTPTNELLDKLLIPPGERQKRLDKLERQSELFFKYLCLQLGTSAMVKSRRFIYNHFVFQPLPEMKVFYQLIGSKAEGLDMSGSDTDVLVTINYNAFEKNNSHSLTMGDLEYDSLMDNVPPGYVLLEFAGSHISFPSNKFLELTYFLQNKLWKEAYTKERHGPASMVTIIGEELDIVLSVHSESWPQIAKEWIYRKRYFGWPSEEMINAIVQKGCHIVPVGRSRNHANDTEWRLSFCVAEKELVKTFNQTQILVYGLLKIILKEILNSHKSIENLICSYFLKTVLFWAMEESRRSFWVPNNICLCFHLCFRRLIQFVVDENCPNYFVESNNMFEGRFTSNSKEELLGNLCELLGSGWEWILQSKSLYQFSYFIKGSKSQLELLAIIAFENERVESLKILSKLVVKGRRIICSTLVGLGRIRECDLDKFLKVPILRKKIIPVFCHFIDINQCNWQNKNLYTVYMFQMKLFMMDYHNNIVSGKTLLATWLYNQGKYEDCLKITGMAVKNLDLRIFHNVCKSRNYHKFKQIMNCCRDVGDLQYFCSFDILFPFKSRLMLKEISRLFHHNIISIFQQYRRPYVIFYPEIYVYFLRSLCFHRLGDQHNLEIEYRHMMDVDCICSDKSKFAYRLSHIVMKLYLNITRYDIDIDFTDMLTMAISLAPHFKKIDLTESDLYIIMNIHENMIKQGFHPDSASDLIGVSRDFCTKLNDLMTYVSTMKRHSFKM</sequence>
<feature type="domain" description="Mab-21-like HhH/H2TH-like" evidence="3">
    <location>
        <begin position="378"/>
        <end position="462"/>
    </location>
</feature>
<keyword evidence="5" id="KW-1185">Reference proteome</keyword>
<evidence type="ECO:0008006" key="6">
    <source>
        <dbReference type="Google" id="ProtNLM"/>
    </source>
</evidence>
<feature type="domain" description="Mab-21-like nucleotidyltransferase" evidence="2">
    <location>
        <begin position="275"/>
        <end position="362"/>
    </location>
</feature>
<name>A0A8B6CU97_MYTGA</name>
<dbReference type="AlphaFoldDB" id="A0A8B6CU97"/>
<protein>
    <recommendedName>
        <fullName evidence="6">Mab-21-like HhH/H2TH-like domain-containing protein</fullName>
    </recommendedName>
</protein>
<dbReference type="PANTHER" id="PTHR10656">
    <property type="entry name" value="CELL FATE DETERMINING PROTEIN MAB21-RELATED"/>
    <property type="match status" value="1"/>
</dbReference>
<dbReference type="OrthoDB" id="5974599at2759"/>
<dbReference type="Proteomes" id="UP000596742">
    <property type="component" value="Unassembled WGS sequence"/>
</dbReference>
<dbReference type="InterPro" id="IPR046903">
    <property type="entry name" value="Mab-21-like_nuc_Trfase"/>
</dbReference>
<dbReference type="Pfam" id="PF20266">
    <property type="entry name" value="Mab-21_C"/>
    <property type="match status" value="1"/>
</dbReference>
<dbReference type="SMART" id="SM01265">
    <property type="entry name" value="Mab-21"/>
    <property type="match status" value="1"/>
</dbReference>
<accession>A0A8B6CU97</accession>
<dbReference type="InterPro" id="IPR046906">
    <property type="entry name" value="Mab-21_HhH/H2TH-like"/>
</dbReference>
<comment type="similarity">
    <text evidence="1">Belongs to the mab-21 family.</text>
</comment>
<dbReference type="Gene3D" id="1.10.1410.40">
    <property type="match status" value="1"/>
</dbReference>
<gene>
    <name evidence="4" type="ORF">MGAL_10B080537</name>
</gene>
<dbReference type="EMBL" id="UYJE01002359">
    <property type="protein sequence ID" value="VDI09975.1"/>
    <property type="molecule type" value="Genomic_DNA"/>
</dbReference>
<comment type="caution">
    <text evidence="4">The sequence shown here is derived from an EMBL/GenBank/DDBJ whole genome shotgun (WGS) entry which is preliminary data.</text>
</comment>
<evidence type="ECO:0000259" key="2">
    <source>
        <dbReference type="Pfam" id="PF03281"/>
    </source>
</evidence>
<reference evidence="4" key="1">
    <citation type="submission" date="2018-11" db="EMBL/GenBank/DDBJ databases">
        <authorList>
            <person name="Alioto T."/>
            <person name="Alioto T."/>
        </authorList>
    </citation>
    <scope>NUCLEOTIDE SEQUENCE</scope>
</reference>
<evidence type="ECO:0000259" key="3">
    <source>
        <dbReference type="Pfam" id="PF20266"/>
    </source>
</evidence>
<evidence type="ECO:0000256" key="1">
    <source>
        <dbReference type="ARBA" id="ARBA00008307"/>
    </source>
</evidence>
<dbReference type="PANTHER" id="PTHR10656:SF69">
    <property type="entry name" value="MAB-21-LIKE HHH_H2TH-LIKE DOMAIN-CONTAINING PROTEIN"/>
    <property type="match status" value="1"/>
</dbReference>